<proteinExistence type="predicted"/>
<protein>
    <recommendedName>
        <fullName evidence="3">Transmembrane anchor protein</fullName>
    </recommendedName>
</protein>
<dbReference type="RefSeq" id="WP_244019764.1">
    <property type="nucleotide sequence ID" value="NZ_JALHLF010000030.1"/>
</dbReference>
<comment type="caution">
    <text evidence="1">The sequence shown here is derived from an EMBL/GenBank/DDBJ whole genome shotgun (WGS) entry which is preliminary data.</text>
</comment>
<organism evidence="1 2">
    <name type="scientific">Novosphingobium organovorum</name>
    <dbReference type="NCBI Taxonomy" id="2930092"/>
    <lineage>
        <taxon>Bacteria</taxon>
        <taxon>Pseudomonadati</taxon>
        <taxon>Pseudomonadota</taxon>
        <taxon>Alphaproteobacteria</taxon>
        <taxon>Sphingomonadales</taxon>
        <taxon>Sphingomonadaceae</taxon>
        <taxon>Novosphingobium</taxon>
    </lineage>
</organism>
<keyword evidence="2" id="KW-1185">Reference proteome</keyword>
<reference evidence="1" key="1">
    <citation type="submission" date="2022-03" db="EMBL/GenBank/DDBJ databases">
        <title>Identification of a novel bacterium isolated from mangrove sediments.</title>
        <authorList>
            <person name="Pan X."/>
        </authorList>
    </citation>
    <scope>NUCLEOTIDE SEQUENCE</scope>
    <source>
        <strain evidence="1">B1949</strain>
    </source>
</reference>
<evidence type="ECO:0008006" key="3">
    <source>
        <dbReference type="Google" id="ProtNLM"/>
    </source>
</evidence>
<dbReference type="Proteomes" id="UP001162881">
    <property type="component" value="Unassembled WGS sequence"/>
</dbReference>
<dbReference type="EMBL" id="JALHLF010000030">
    <property type="protein sequence ID" value="MCJ2182933.1"/>
    <property type="molecule type" value="Genomic_DNA"/>
</dbReference>
<evidence type="ECO:0000313" key="1">
    <source>
        <dbReference type="EMBL" id="MCJ2182933.1"/>
    </source>
</evidence>
<evidence type="ECO:0000313" key="2">
    <source>
        <dbReference type="Proteomes" id="UP001162881"/>
    </source>
</evidence>
<name>A0ABT0BD73_9SPHN</name>
<sequence>MTVATAERDGRREGHLNASSASLCKAVLGAAGAAGAILALFVLPAEWGIDPTGFGRVLGLTRMAQTGENDESDSPQVSAPAGMTLTVPAQTKLTIEAREALRRDARTLTLPAHSGVEIKAHMAKGDHLIFEWSSTGPVRMDMHGEPKGGKDGEFTSFWKQKKMTGAKGSFTAPFDGTHGWYWRNGGETPVTIHLTTAGFYKDLFEPAE</sequence>
<gene>
    <name evidence="1" type="ORF">MTR62_09545</name>
</gene>
<accession>A0ABT0BD73</accession>